<name>A0ABV1HZW4_9FIRM</name>
<gene>
    <name evidence="2" type="ORF">WMO62_04500</name>
</gene>
<evidence type="ECO:0000313" key="2">
    <source>
        <dbReference type="EMBL" id="MEQ2578105.1"/>
    </source>
</evidence>
<sequence>MKKFNPMDYDPKFRYMLLDRLRSDCEYFLGNGHKNEKDLWGLNVPDHISAMKVLWHSFPDDEKPEWLTIEQIQKYEQLMAA</sequence>
<accession>A0ABV1HZW4</accession>
<dbReference type="RefSeq" id="WP_349143951.1">
    <property type="nucleotide sequence ID" value="NZ_JBBMFC010000006.1"/>
</dbReference>
<organism evidence="2 3">
    <name type="scientific">Hominiventricola aquisgranensis</name>
    <dbReference type="NCBI Taxonomy" id="3133164"/>
    <lineage>
        <taxon>Bacteria</taxon>
        <taxon>Bacillati</taxon>
        <taxon>Bacillota</taxon>
        <taxon>Clostridia</taxon>
        <taxon>Lachnospirales</taxon>
        <taxon>Lachnospiraceae</taxon>
        <taxon>Hominiventricola</taxon>
    </lineage>
</organism>
<evidence type="ECO:0000313" key="3">
    <source>
        <dbReference type="Proteomes" id="UP001470288"/>
    </source>
</evidence>
<proteinExistence type="predicted"/>
<comment type="caution">
    <text evidence="2">The sequence shown here is derived from an EMBL/GenBank/DDBJ whole genome shotgun (WGS) entry which is preliminary data.</text>
</comment>
<dbReference type="InterPro" id="IPR040789">
    <property type="entry name" value="LPD11"/>
</dbReference>
<dbReference type="Pfam" id="PF18824">
    <property type="entry name" value="LPD11"/>
    <property type="match status" value="1"/>
</dbReference>
<feature type="domain" description="Large polyvalent protein-associated" evidence="1">
    <location>
        <begin position="12"/>
        <end position="79"/>
    </location>
</feature>
<dbReference type="EMBL" id="JBBMFC010000006">
    <property type="protein sequence ID" value="MEQ2578105.1"/>
    <property type="molecule type" value="Genomic_DNA"/>
</dbReference>
<dbReference type="Proteomes" id="UP001470288">
    <property type="component" value="Unassembled WGS sequence"/>
</dbReference>
<protein>
    <submittedName>
        <fullName evidence="2">LPD11 domain-containing protein</fullName>
    </submittedName>
</protein>
<evidence type="ECO:0000259" key="1">
    <source>
        <dbReference type="Pfam" id="PF18824"/>
    </source>
</evidence>
<reference evidence="2 3" key="1">
    <citation type="submission" date="2024-03" db="EMBL/GenBank/DDBJ databases">
        <title>Human intestinal bacterial collection.</title>
        <authorList>
            <person name="Pauvert C."/>
            <person name="Hitch T.C.A."/>
            <person name="Clavel T."/>
        </authorList>
    </citation>
    <scope>NUCLEOTIDE SEQUENCE [LARGE SCALE GENOMIC DNA]</scope>
    <source>
        <strain evidence="2 3">CLA-AA-H78B</strain>
    </source>
</reference>
<keyword evidence="3" id="KW-1185">Reference proteome</keyword>